<dbReference type="InParanoid" id="A0A6P7NL24"/>
<dbReference type="InterPro" id="IPR000210">
    <property type="entry name" value="BTB/POZ_dom"/>
</dbReference>
<feature type="domain" description="BTB" evidence="2">
    <location>
        <begin position="48"/>
        <end position="117"/>
    </location>
</feature>
<dbReference type="OrthoDB" id="1925334at2759"/>
<evidence type="ECO:0000313" key="3">
    <source>
        <dbReference type="Proteomes" id="UP000515150"/>
    </source>
</evidence>
<dbReference type="SUPFAM" id="SSF54695">
    <property type="entry name" value="POZ domain"/>
    <property type="match status" value="1"/>
</dbReference>
<dbReference type="AlphaFoldDB" id="A0A6P7NL24"/>
<dbReference type="GeneID" id="114862494"/>
<feature type="region of interest" description="Disordered" evidence="1">
    <location>
        <begin position="250"/>
        <end position="344"/>
    </location>
</feature>
<evidence type="ECO:0000259" key="2">
    <source>
        <dbReference type="PROSITE" id="PS50097"/>
    </source>
</evidence>
<dbReference type="SMART" id="SM00225">
    <property type="entry name" value="BTB"/>
    <property type="match status" value="1"/>
</dbReference>
<feature type="compositionally biased region" description="Polar residues" evidence="1">
    <location>
        <begin position="250"/>
        <end position="267"/>
    </location>
</feature>
<accession>A0A6P7NL24</accession>
<name>A0A6P7NL24_BETSP</name>
<reference evidence="4" key="1">
    <citation type="submission" date="2025-08" db="UniProtKB">
        <authorList>
            <consortium name="RefSeq"/>
        </authorList>
    </citation>
    <scope>IDENTIFICATION</scope>
</reference>
<dbReference type="InterPro" id="IPR011333">
    <property type="entry name" value="SKP1/BTB/POZ_sf"/>
</dbReference>
<organism evidence="3 4">
    <name type="scientific">Betta splendens</name>
    <name type="common">Siamese fighting fish</name>
    <dbReference type="NCBI Taxonomy" id="158456"/>
    <lineage>
        <taxon>Eukaryota</taxon>
        <taxon>Metazoa</taxon>
        <taxon>Chordata</taxon>
        <taxon>Craniata</taxon>
        <taxon>Vertebrata</taxon>
        <taxon>Euteleostomi</taxon>
        <taxon>Actinopterygii</taxon>
        <taxon>Neopterygii</taxon>
        <taxon>Teleostei</taxon>
        <taxon>Neoteleostei</taxon>
        <taxon>Acanthomorphata</taxon>
        <taxon>Anabantaria</taxon>
        <taxon>Anabantiformes</taxon>
        <taxon>Anabantoidei</taxon>
        <taxon>Osphronemidae</taxon>
        <taxon>Betta</taxon>
    </lineage>
</organism>
<dbReference type="Proteomes" id="UP000515150">
    <property type="component" value="Chromosome 1"/>
</dbReference>
<dbReference type="PANTHER" id="PTHR47639:SF1">
    <property type="entry name" value="BTB_POZ DOMAIN-CONTAINING PROTEIN 18"/>
    <property type="match status" value="1"/>
</dbReference>
<dbReference type="Gene3D" id="3.30.710.10">
    <property type="entry name" value="Potassium Channel Kv1.1, Chain A"/>
    <property type="match status" value="1"/>
</dbReference>
<dbReference type="GO" id="GO:0032968">
    <property type="term" value="P:positive regulation of transcription elongation by RNA polymerase II"/>
    <property type="evidence" value="ECO:0007669"/>
    <property type="project" value="InterPro"/>
</dbReference>
<dbReference type="PROSITE" id="PS50097">
    <property type="entry name" value="BTB"/>
    <property type="match status" value="1"/>
</dbReference>
<proteinExistence type="predicted"/>
<sequence>MKCSCEKNSTSAKEDHRSHVDMRRYRWPGYETQLLKELQRQQNATQFCDTLLQTEGISVPAHSCVLAALSPYLSRKLSASPSPAPGQKRLLQLQPVKAGTLLKLVGLLYSGSLQVDGDEEQRDVLAVAHVFGIKELAGGGEGGTMEEEFREKMRLLGSFRENSSRAGGESRKMQDAEVQVEMAGSGDVDSPNCMATGHCFTSGCAPSVFHRVEVPSVSRPQSITTDEEFGFSSGPIAPIVTYRALNDATATSGRPTTSASPSNTMTFAHSRGDDTNPTEEQTQQRSEEHCESLQEKEENTGLEGKRIGPTLDSREATDGPRRAKNVESGNSTEKRNPRSNVGKNLANMKQMQMLETTQISIKVKLRRRTKGEVWEVVSQQDAEETLTVLASHKKDGFNRKRLQKNLPPCIVEPDILNLPPHPNTCCGCQTPSCDFNLNQKDDLASTSCAQHQESDEQIEKLLEDIMMGLNILPNVEKEVRKSHDPEQGLVGALTSGQVPATLNMPECGQVRPAVSVPGCTFCQDLGTSSCHSVSATGTKPSLETPKPPDSSLSVIQLDSVQQLQCIADGTCCESASLSKSQECLHEESRTKSVTHQEAPGQDTEHIQHVDHAHASNRPLYMSDRGSQKTLDAYGFLLVPSLA</sequence>
<evidence type="ECO:0000256" key="1">
    <source>
        <dbReference type="SAM" id="MobiDB-lite"/>
    </source>
</evidence>
<feature type="compositionally biased region" description="Basic and acidic residues" evidence="1">
    <location>
        <begin position="285"/>
        <end position="325"/>
    </location>
</feature>
<protein>
    <submittedName>
        <fullName evidence="4">Uncharacterized protein LOC114862494 isoform X1</fullName>
    </submittedName>
</protein>
<gene>
    <name evidence="4" type="primary">LOC114862494</name>
</gene>
<dbReference type="Pfam" id="PF00651">
    <property type="entry name" value="BTB"/>
    <property type="match status" value="1"/>
</dbReference>
<keyword evidence="3" id="KW-1185">Reference proteome</keyword>
<dbReference type="KEGG" id="bspl:114862494"/>
<dbReference type="InterPro" id="IPR042915">
    <property type="entry name" value="BTBD18"/>
</dbReference>
<dbReference type="PANTHER" id="PTHR47639">
    <property type="entry name" value="BTB/POZ DOMAIN-CONTAINING PROTEIN 18"/>
    <property type="match status" value="1"/>
</dbReference>
<evidence type="ECO:0000313" key="4">
    <source>
        <dbReference type="RefSeq" id="XP_029018718.1"/>
    </source>
</evidence>
<dbReference type="RefSeq" id="XP_029018718.1">
    <property type="nucleotide sequence ID" value="XM_029162885.3"/>
</dbReference>